<evidence type="ECO:0000313" key="2">
    <source>
        <dbReference type="Proteomes" id="UP001528823"/>
    </source>
</evidence>
<evidence type="ECO:0008006" key="3">
    <source>
        <dbReference type="Google" id="ProtNLM"/>
    </source>
</evidence>
<accession>A0ABT5UFT8</accession>
<comment type="caution">
    <text evidence="1">The sequence shown here is derived from an EMBL/GenBank/DDBJ whole genome shotgun (WGS) entry which is preliminary data.</text>
</comment>
<name>A0ABT5UFT8_9GAMM</name>
<evidence type="ECO:0000313" key="1">
    <source>
        <dbReference type="EMBL" id="MDE1464851.1"/>
    </source>
</evidence>
<gene>
    <name evidence="1" type="ORF">ORQ98_23085</name>
</gene>
<dbReference type="EMBL" id="JAPMOU010000044">
    <property type="protein sequence ID" value="MDE1464851.1"/>
    <property type="molecule type" value="Genomic_DNA"/>
</dbReference>
<keyword evidence="2" id="KW-1185">Reference proteome</keyword>
<dbReference type="Gene3D" id="3.90.870.20">
    <property type="entry name" value="Carbamoyltransferase, C-terminal domain"/>
    <property type="match status" value="1"/>
</dbReference>
<sequence>MTHPTMTAADIICTHILDQQLNRVTQQTAHVWLQGHQSQASSLLAVICQQARNSGAISLWSTGNNHLKHPWNVIAQLVIELVLRLETTQPELITRYGAVILTLAPQLKDLSALQGKTGYRALLADFVLQNNSDALIQFYRKREIKPRIQTQLVKFIFDAATAVAHETGLPLFICIEDFSQVDSLSKQVLDLLVHLSETVPLHLWVCSQALPDTANAASWQLLYSHVHSTYNNDTTSVDHSILALFNFIYSPLPVHTINNLLGYDATAEVQTLCQTGWLREDKRGLCIAHQGITNKIKELLMTTVNNKQQAFYATLLEQQKNEPTGCEAFYYASQLTHFLSVTKDFKQANNDNQQSLNNLQLLKAQAAMRALCYSWNLADYPTARYYVDCALALFNENKLSDQQNRLLLQGLLAYEADDHQEAHQSLEKVLAVEKDALAQTRWQHLLGHNAIFGSGDYPLGLDYLQAALNGYETKGEANHAIYVRNSMAFGLFRSRSVNDVINYEKEVLQLARSTTRSDLFIDSILQLNLARVHTVNNELQSALNYLQNAIAGDNGDLSPLLRMVFHAKLGHLNFALKQYPQAVTAFWHCLELARCQSLEGTTERLLPSLGELFKRSVDSLNTQLILRDRLALAYIHFNLGLACKQAGLQPIAEACQRQVVHLLQPINSKLNDQINRVFAESTKVAGTTHTMHAIAPPLQSKPTDIAAQLQQSPMTEAIHYQQLSNGIINKAVDLLLNKQAIAWVRQKTATQAMDTLVLFDAQAPLCLEVLNNSLTSQPHKQGCLVIAPGDHWFSEPVEPLPWVLQERTLLSEHRAKLPGLQPISMLVQALNPDWDTELWELAQAYYQRSGYPLLGVASFSLAAHDLVTQTDSIIGQFLESNLTSLVYSDYWINKRFSNDAAENLLLLRPRTFQSVHIQLVENSHNQRICLIHSNANAGSKKQLSVAAALAPIFPLCDGAHTIVAIATAMKSQIPELTANKLCYFFRTLQQQQVIYFVHTTQPLQNKPAYEPTL</sequence>
<dbReference type="InterPro" id="IPR038152">
    <property type="entry name" value="Carbam_trans_C_sf"/>
</dbReference>
<dbReference type="InterPro" id="IPR011990">
    <property type="entry name" value="TPR-like_helical_dom_sf"/>
</dbReference>
<dbReference type="RefSeq" id="WP_274691159.1">
    <property type="nucleotide sequence ID" value="NZ_JAPMOU010000044.1"/>
</dbReference>
<reference evidence="1 2" key="1">
    <citation type="submission" date="2022-11" db="EMBL/GenBank/DDBJ databases">
        <title>Spartinivicinus poritis sp. nov., isolated from scleractinian coral Porites lutea.</title>
        <authorList>
            <person name="Zhang G."/>
            <person name="Cai L."/>
            <person name="Wei Q."/>
        </authorList>
    </citation>
    <scope>NUCLEOTIDE SEQUENCE [LARGE SCALE GENOMIC DNA]</scope>
    <source>
        <strain evidence="1 2">A2-2</strain>
    </source>
</reference>
<protein>
    <recommendedName>
        <fullName evidence="3">CHAT domain-containing protein</fullName>
    </recommendedName>
</protein>
<dbReference type="Gene3D" id="1.25.40.10">
    <property type="entry name" value="Tetratricopeptide repeat domain"/>
    <property type="match status" value="1"/>
</dbReference>
<organism evidence="1 2">
    <name type="scientific">Spartinivicinus poritis</name>
    <dbReference type="NCBI Taxonomy" id="2994640"/>
    <lineage>
        <taxon>Bacteria</taxon>
        <taxon>Pseudomonadati</taxon>
        <taxon>Pseudomonadota</taxon>
        <taxon>Gammaproteobacteria</taxon>
        <taxon>Oceanospirillales</taxon>
        <taxon>Zooshikellaceae</taxon>
        <taxon>Spartinivicinus</taxon>
    </lineage>
</organism>
<dbReference type="SUPFAM" id="SSF48452">
    <property type="entry name" value="TPR-like"/>
    <property type="match status" value="1"/>
</dbReference>
<dbReference type="Proteomes" id="UP001528823">
    <property type="component" value="Unassembled WGS sequence"/>
</dbReference>
<proteinExistence type="predicted"/>